<dbReference type="Gene3D" id="1.10.132.30">
    <property type="match status" value="1"/>
</dbReference>
<dbReference type="InterPro" id="IPR007080">
    <property type="entry name" value="RNA_pol_Rpb1_1"/>
</dbReference>
<comment type="subunit">
    <text evidence="11">The RNAP catalytic core consists of 2 alpha, 1 beta, 1 beta' and 1 omega subunit. When a sigma factor is associated with the core the holoenzyme is formed, which can initiate transcription.</text>
</comment>
<feature type="binding site" evidence="11">
    <location>
        <position position="450"/>
    </location>
    <ligand>
        <name>Mg(2+)</name>
        <dbReference type="ChEBI" id="CHEBI:18420"/>
    </ligand>
</feature>
<dbReference type="Gene3D" id="1.10.150.390">
    <property type="match status" value="1"/>
</dbReference>
<dbReference type="SUPFAM" id="SSF64484">
    <property type="entry name" value="beta and beta-prime subunits of DNA dependent RNA-polymerase"/>
    <property type="match status" value="1"/>
</dbReference>
<dbReference type="Gene3D" id="1.10.274.100">
    <property type="entry name" value="RNA polymerase Rpb1, domain 3"/>
    <property type="match status" value="2"/>
</dbReference>
<evidence type="ECO:0000313" key="15">
    <source>
        <dbReference type="Proteomes" id="UP000076603"/>
    </source>
</evidence>
<dbReference type="GO" id="GO:0000287">
    <property type="term" value="F:magnesium ion binding"/>
    <property type="evidence" value="ECO:0007669"/>
    <property type="project" value="UniProtKB-UniRule"/>
</dbReference>
<evidence type="ECO:0000256" key="6">
    <source>
        <dbReference type="ARBA" id="ARBA00022723"/>
    </source>
</evidence>
<dbReference type="InterPro" id="IPR042102">
    <property type="entry name" value="RNA_pol_Rpb1_3_sf"/>
</dbReference>
<proteinExistence type="inferred from homology"/>
<evidence type="ECO:0000256" key="10">
    <source>
        <dbReference type="ARBA" id="ARBA00048552"/>
    </source>
</evidence>
<feature type="binding site" evidence="11">
    <location>
        <position position="62"/>
    </location>
    <ligand>
        <name>Zn(2+)</name>
        <dbReference type="ChEBI" id="CHEBI:29105"/>
        <label>1</label>
    </ligand>
</feature>
<dbReference type="FunFam" id="4.10.860.120:FF:000001">
    <property type="entry name" value="DNA-directed RNA polymerase subunit beta"/>
    <property type="match status" value="1"/>
</dbReference>
<dbReference type="STRING" id="1121326.CLMAG_01890"/>
<evidence type="ECO:0000256" key="9">
    <source>
        <dbReference type="ARBA" id="ARBA00023163"/>
    </source>
</evidence>
<keyword evidence="7 11" id="KW-0862">Zinc</keyword>
<dbReference type="FunFam" id="1.10.150.390:FF:000002">
    <property type="entry name" value="DNA-directed RNA polymerase subunit beta"/>
    <property type="match status" value="1"/>
</dbReference>
<dbReference type="HAMAP" id="MF_01322">
    <property type="entry name" value="RNApol_bact_RpoC"/>
    <property type="match status" value="1"/>
</dbReference>
<sequence>MFELNNFDALQIGLASPEKIREWSRGEVKKPETINYRTLKPERDGLFCERIFGPIKDWECHCGKYKRIRYKGIVCDRCGVEVTKAKVRRERMGHIELAAPVSHIWYFKGIPSRMGLILDMSPRALEKILYFASYVVLDPKETPLLKKQLLNEKEYREAADKYGEENFVAGMGAESVKRLLEEIHLENLSVELKEDLKNSTGQKKVRIIRRLEVVESFRKSGNRPEWMIIDVIPVIPPDLRPMVQLDGGRFATSDLNDLYRRVINRNNRLKKLLDLGAPDIIVRNEKRMLQEAVDALIDNGRRGRPVTGPGNRPLKSLSDMLKGKQGRFRQNLLGKRVDYSGRSVIVVGPELKMYQCGLPKEMALELFKPFVMKKLVESGVAHNIKSAKRMVERVQAQVWDVLEEVIADHPVLLNRAPTLHRLGIQAFQPVLVEGRAIKLHPLSCTAYNADFDGDQMAVHVPLSVEAQAEARFLMLAAHNIMKPSDGKPVVVPTQDMVLGSYYLTIDKDGEKGEGRMFSSPDEVIMAYQLSEISIHAKIKVKMTKIKDGKEVRGIIETTPGRIIFNEAIPQDLGFIDRSNPENEFKLEVNFLVTKKNLGNVIDKCYMKHGATKTSIMLDLIKAKGYHYSSIGAITVSTSDMVVPEAKKRLLAEADAAVDKIEKMYRRGFISEEERYERVIEKWTKTTEDVADELMSNLDKFNPIFMMADSGARGSKSQIKQLAGMRGLMANPSGKIIELPIRASFREGLDVIEYFISTHGARKGNADTALKTADSGYLTRRLVDVSQDVIVREEDCGSNEGFEVSEIKEGNEVIESIAERLTGRYPAEDIIHPQTGEVLVVRNTYMDPKIAEMVQDAGVKKIKIRSVFTCKSKHGVCSKCYGMNMATAEKINIGEAVGIVAAQSIGEPGTQLTMRTFHTGGVAGSDITQGLPRVEELFEARKPKGLAIVSEVAGTVRMEETKKKRTISVITEGGEEVTYDIPFGSRLKVSNGDVIEAGDEITEGSVNPHDVLRIKGVLGVKNYLLSEVQKVYRLQGVDINDKHLEVVVRQMTRKVKIEESGDTELLPGTMIDIFDFDEANEKVIAEGGSPAQGRIALLGITKAALATDSFLSAASFQETTRVLTDAAIKGKIDPLLGLKENVIIGKLIPAGTGMTRYRSIRINTEREIEEKKLNNELQA</sequence>
<dbReference type="PANTHER" id="PTHR19376:SF54">
    <property type="entry name" value="DNA-DIRECTED RNA POLYMERASE SUBUNIT BETA"/>
    <property type="match status" value="1"/>
</dbReference>
<dbReference type="Pfam" id="PF04983">
    <property type="entry name" value="RNA_pol_Rpb1_3"/>
    <property type="match status" value="1"/>
</dbReference>
<feature type="binding site" evidence="11">
    <location>
        <position position="869"/>
    </location>
    <ligand>
        <name>Zn(2+)</name>
        <dbReference type="ChEBI" id="CHEBI:29105"/>
        <label>2</label>
    </ligand>
</feature>
<keyword evidence="9 11" id="KW-0804">Transcription</keyword>
<evidence type="ECO:0000256" key="11">
    <source>
        <dbReference type="HAMAP-Rule" id="MF_01322"/>
    </source>
</evidence>
<feature type="binding site" evidence="11">
    <location>
        <position position="795"/>
    </location>
    <ligand>
        <name>Zn(2+)</name>
        <dbReference type="ChEBI" id="CHEBI:29105"/>
        <label>2</label>
    </ligand>
</feature>
<dbReference type="InterPro" id="IPR044893">
    <property type="entry name" value="RNA_pol_Rpb1_clamp_domain"/>
</dbReference>
<dbReference type="InterPro" id="IPR007081">
    <property type="entry name" value="RNA_pol_Rpb1_5"/>
</dbReference>
<dbReference type="OrthoDB" id="9815296at2"/>
<evidence type="ECO:0000256" key="4">
    <source>
        <dbReference type="ARBA" id="ARBA00022679"/>
    </source>
</evidence>
<dbReference type="CDD" id="cd01609">
    <property type="entry name" value="RNAP_beta'_N"/>
    <property type="match status" value="1"/>
</dbReference>
<dbReference type="RefSeq" id="WP_066616634.1">
    <property type="nucleotide sequence ID" value="NZ_FQXL01000068.1"/>
</dbReference>
<feature type="binding site" evidence="11">
    <location>
        <position position="75"/>
    </location>
    <ligand>
        <name>Zn(2+)</name>
        <dbReference type="ChEBI" id="CHEBI:29105"/>
        <label>1</label>
    </ligand>
</feature>
<comment type="function">
    <text evidence="1 11 12">DNA-dependent RNA polymerase catalyzes the transcription of DNA into RNA using the four ribonucleoside triphosphates as substrates.</text>
</comment>
<feature type="binding site" evidence="11">
    <location>
        <position position="60"/>
    </location>
    <ligand>
        <name>Zn(2+)</name>
        <dbReference type="ChEBI" id="CHEBI:29105"/>
        <label>1</label>
    </ligand>
</feature>
<comment type="catalytic activity">
    <reaction evidence="10 11 12">
        <text>RNA(n) + a ribonucleoside 5'-triphosphate = RNA(n+1) + diphosphate</text>
        <dbReference type="Rhea" id="RHEA:21248"/>
        <dbReference type="Rhea" id="RHEA-COMP:14527"/>
        <dbReference type="Rhea" id="RHEA-COMP:17342"/>
        <dbReference type="ChEBI" id="CHEBI:33019"/>
        <dbReference type="ChEBI" id="CHEBI:61557"/>
        <dbReference type="ChEBI" id="CHEBI:140395"/>
        <dbReference type="EC" id="2.7.7.6"/>
    </reaction>
</comment>
<feature type="binding site" evidence="11">
    <location>
        <position position="879"/>
    </location>
    <ligand>
        <name>Zn(2+)</name>
        <dbReference type="ChEBI" id="CHEBI:29105"/>
        <label>2</label>
    </ligand>
</feature>
<protein>
    <recommendedName>
        <fullName evidence="11">DNA-directed RNA polymerase subunit beta'</fullName>
        <shortName evidence="11">RNAP subunit beta'</shortName>
        <ecNumber evidence="11">2.7.7.6</ecNumber>
    </recommendedName>
    <alternativeName>
        <fullName evidence="11">RNA polymerase subunit beta'</fullName>
    </alternativeName>
    <alternativeName>
        <fullName evidence="11">Transcriptase subunit beta'</fullName>
    </alternativeName>
</protein>
<keyword evidence="8 11" id="KW-0460">Magnesium</keyword>
<dbReference type="FunFam" id="1.10.40.90:FF:000001">
    <property type="entry name" value="DNA-directed RNA polymerase subunit beta"/>
    <property type="match status" value="1"/>
</dbReference>
<dbReference type="InterPro" id="IPR038120">
    <property type="entry name" value="Rpb1_funnel_sf"/>
</dbReference>
<evidence type="ECO:0000259" key="13">
    <source>
        <dbReference type="SMART" id="SM00663"/>
    </source>
</evidence>
<organism evidence="14 15">
    <name type="scientific">Clostridium magnum DSM 2767</name>
    <dbReference type="NCBI Taxonomy" id="1121326"/>
    <lineage>
        <taxon>Bacteria</taxon>
        <taxon>Bacillati</taxon>
        <taxon>Bacillota</taxon>
        <taxon>Clostridia</taxon>
        <taxon>Eubacteriales</taxon>
        <taxon>Clostridiaceae</taxon>
        <taxon>Clostridium</taxon>
    </lineage>
</organism>
<dbReference type="InterPro" id="IPR007066">
    <property type="entry name" value="RNA_pol_Rpb1_3"/>
</dbReference>
<keyword evidence="5 11" id="KW-0548">Nucleotidyltransferase</keyword>
<dbReference type="Pfam" id="PF04998">
    <property type="entry name" value="RNA_pol_Rpb1_5"/>
    <property type="match status" value="1"/>
</dbReference>
<dbReference type="PATRIC" id="fig|1121326.3.peg.164"/>
<dbReference type="Proteomes" id="UP000076603">
    <property type="component" value="Unassembled WGS sequence"/>
</dbReference>
<dbReference type="GO" id="GO:0003899">
    <property type="term" value="F:DNA-directed RNA polymerase activity"/>
    <property type="evidence" value="ECO:0007669"/>
    <property type="project" value="UniProtKB-UniRule"/>
</dbReference>
<dbReference type="InterPro" id="IPR045867">
    <property type="entry name" value="DNA-dir_RpoC_beta_prime"/>
</dbReference>
<keyword evidence="6 11" id="KW-0479">Metal-binding</keyword>
<dbReference type="PANTHER" id="PTHR19376">
    <property type="entry name" value="DNA-DIRECTED RNA POLYMERASE"/>
    <property type="match status" value="1"/>
</dbReference>
<dbReference type="CDD" id="cd02655">
    <property type="entry name" value="RNAP_beta'_C"/>
    <property type="match status" value="1"/>
</dbReference>
<dbReference type="Gene3D" id="1.10.40.90">
    <property type="match status" value="1"/>
</dbReference>
<evidence type="ECO:0000256" key="3">
    <source>
        <dbReference type="ARBA" id="ARBA00022478"/>
    </source>
</evidence>
<dbReference type="GO" id="GO:0003677">
    <property type="term" value="F:DNA binding"/>
    <property type="evidence" value="ECO:0007669"/>
    <property type="project" value="UniProtKB-UniRule"/>
</dbReference>
<reference evidence="14 15" key="1">
    <citation type="submission" date="2016-04" db="EMBL/GenBank/DDBJ databases">
        <title>Genome sequence of Clostridium magnum DSM 2767.</title>
        <authorList>
            <person name="Poehlein A."/>
            <person name="Uhlig R."/>
            <person name="Fischer R."/>
            <person name="Bahl H."/>
            <person name="Daniel R."/>
        </authorList>
    </citation>
    <scope>NUCLEOTIDE SEQUENCE [LARGE SCALE GENOMIC DNA]</scope>
    <source>
        <strain evidence="14 15">DSM 2767</strain>
    </source>
</reference>
<feature type="binding site" evidence="11">
    <location>
        <position position="78"/>
    </location>
    <ligand>
        <name>Zn(2+)</name>
        <dbReference type="ChEBI" id="CHEBI:29105"/>
        <label>1</label>
    </ligand>
</feature>
<dbReference type="Gene3D" id="1.10.1790.20">
    <property type="match status" value="1"/>
</dbReference>
<dbReference type="EMBL" id="LWAE01000001">
    <property type="protein sequence ID" value="KZL93166.1"/>
    <property type="molecule type" value="Genomic_DNA"/>
</dbReference>
<accession>A0A161XF87</accession>
<dbReference type="Pfam" id="PF05000">
    <property type="entry name" value="RNA_pol_Rpb1_4"/>
    <property type="match status" value="1"/>
</dbReference>
<dbReference type="GO" id="GO:0000428">
    <property type="term" value="C:DNA-directed RNA polymerase complex"/>
    <property type="evidence" value="ECO:0007669"/>
    <property type="project" value="UniProtKB-KW"/>
</dbReference>
<evidence type="ECO:0000256" key="5">
    <source>
        <dbReference type="ARBA" id="ARBA00022695"/>
    </source>
</evidence>
<dbReference type="EC" id="2.7.7.6" evidence="11"/>
<evidence type="ECO:0000256" key="8">
    <source>
        <dbReference type="ARBA" id="ARBA00022842"/>
    </source>
</evidence>
<evidence type="ECO:0000256" key="7">
    <source>
        <dbReference type="ARBA" id="ARBA00022833"/>
    </source>
</evidence>
<dbReference type="SMART" id="SM00663">
    <property type="entry name" value="RPOLA_N"/>
    <property type="match status" value="1"/>
</dbReference>
<feature type="binding site" evidence="11">
    <location>
        <position position="454"/>
    </location>
    <ligand>
        <name>Mg(2+)</name>
        <dbReference type="ChEBI" id="CHEBI:18420"/>
    </ligand>
</feature>
<dbReference type="GO" id="GO:0006351">
    <property type="term" value="P:DNA-templated transcription"/>
    <property type="evidence" value="ECO:0007669"/>
    <property type="project" value="UniProtKB-UniRule"/>
</dbReference>
<feature type="domain" description="RNA polymerase N-terminal" evidence="13">
    <location>
        <begin position="225"/>
        <end position="504"/>
    </location>
</feature>
<comment type="cofactor">
    <cofactor evidence="11">
        <name>Mg(2+)</name>
        <dbReference type="ChEBI" id="CHEBI:18420"/>
    </cofactor>
    <text evidence="11">Binds 1 Mg(2+) ion per subunit.</text>
</comment>
<keyword evidence="3 11" id="KW-0240">DNA-directed RNA polymerase</keyword>
<comment type="similarity">
    <text evidence="2 11 12">Belongs to the RNA polymerase beta' chain family.</text>
</comment>
<dbReference type="GO" id="GO:0008270">
    <property type="term" value="F:zinc ion binding"/>
    <property type="evidence" value="ECO:0007669"/>
    <property type="project" value="UniProtKB-UniRule"/>
</dbReference>
<evidence type="ECO:0000256" key="12">
    <source>
        <dbReference type="RuleBase" id="RU004279"/>
    </source>
</evidence>
<dbReference type="InterPro" id="IPR000722">
    <property type="entry name" value="RNA_pol_asu"/>
</dbReference>
<evidence type="ECO:0000256" key="2">
    <source>
        <dbReference type="ARBA" id="ARBA00006460"/>
    </source>
</evidence>
<name>A0A161XF87_9CLOT</name>
<evidence type="ECO:0000313" key="14">
    <source>
        <dbReference type="EMBL" id="KZL93166.1"/>
    </source>
</evidence>
<dbReference type="Gene3D" id="4.10.860.120">
    <property type="entry name" value="RNA polymerase II, clamp domain"/>
    <property type="match status" value="1"/>
</dbReference>
<dbReference type="Pfam" id="PF04997">
    <property type="entry name" value="RNA_pol_Rpb1_1"/>
    <property type="match status" value="1"/>
</dbReference>
<dbReference type="Gene3D" id="2.40.40.20">
    <property type="match status" value="1"/>
</dbReference>
<dbReference type="InterPro" id="IPR012754">
    <property type="entry name" value="DNA-dir_RpoC_beta_prime_bact"/>
</dbReference>
<dbReference type="InterPro" id="IPR006592">
    <property type="entry name" value="RNA_pol_N"/>
</dbReference>
<dbReference type="Gene3D" id="2.40.50.100">
    <property type="match status" value="1"/>
</dbReference>
<dbReference type="NCBIfam" id="TIGR02386">
    <property type="entry name" value="rpoC_TIGR"/>
    <property type="match status" value="1"/>
</dbReference>
<keyword evidence="15" id="KW-1185">Reference proteome</keyword>
<feature type="binding site" evidence="11">
    <location>
        <position position="876"/>
    </location>
    <ligand>
        <name>Zn(2+)</name>
        <dbReference type="ChEBI" id="CHEBI:29105"/>
        <label>2</label>
    </ligand>
</feature>
<evidence type="ECO:0000256" key="1">
    <source>
        <dbReference type="ARBA" id="ARBA00004026"/>
    </source>
</evidence>
<comment type="caution">
    <text evidence="14">The sequence shown here is derived from an EMBL/GenBank/DDBJ whole genome shotgun (WGS) entry which is preliminary data.</text>
</comment>
<dbReference type="Pfam" id="PF00623">
    <property type="entry name" value="RNA_pol_Rpb1_2"/>
    <property type="match status" value="2"/>
</dbReference>
<keyword evidence="4 11" id="KW-0808">Transferase</keyword>
<gene>
    <name evidence="11 14" type="primary">rpoC</name>
    <name evidence="14" type="ORF">CLMAG_01890</name>
</gene>
<feature type="binding site" evidence="11">
    <location>
        <position position="452"/>
    </location>
    <ligand>
        <name>Mg(2+)</name>
        <dbReference type="ChEBI" id="CHEBI:18420"/>
    </ligand>
</feature>
<comment type="cofactor">
    <cofactor evidence="11">
        <name>Zn(2+)</name>
        <dbReference type="ChEBI" id="CHEBI:29105"/>
    </cofactor>
    <text evidence="11">Binds 2 Zn(2+) ions per subunit.</text>
</comment>
<dbReference type="AlphaFoldDB" id="A0A161XF87"/>
<dbReference type="InterPro" id="IPR007083">
    <property type="entry name" value="RNA_pol_Rpb1_4"/>
</dbReference>